<comment type="caution">
    <text evidence="1">The sequence shown here is derived from an EMBL/GenBank/DDBJ whole genome shotgun (WGS) entry which is preliminary data.</text>
</comment>
<name>A0A1Y1YNP0_9PLEO</name>
<dbReference type="STRING" id="1231657.A0A1Y1YNP0"/>
<evidence type="ECO:0000313" key="1">
    <source>
        <dbReference type="EMBL" id="ORX99621.1"/>
    </source>
</evidence>
<dbReference type="Proteomes" id="UP000193144">
    <property type="component" value="Unassembled WGS sequence"/>
</dbReference>
<proteinExistence type="predicted"/>
<accession>A0A1Y1YNP0</accession>
<reference evidence="1 2" key="1">
    <citation type="submission" date="2016-07" db="EMBL/GenBank/DDBJ databases">
        <title>Pervasive Adenine N6-methylation of Active Genes in Fungi.</title>
        <authorList>
            <consortium name="DOE Joint Genome Institute"/>
            <person name="Mondo S.J."/>
            <person name="Dannebaum R.O."/>
            <person name="Kuo R.C."/>
            <person name="Labutti K."/>
            <person name="Haridas S."/>
            <person name="Kuo A."/>
            <person name="Salamov A."/>
            <person name="Ahrendt S.R."/>
            <person name="Lipzen A."/>
            <person name="Sullivan W."/>
            <person name="Andreopoulos W.B."/>
            <person name="Clum A."/>
            <person name="Lindquist E."/>
            <person name="Daum C."/>
            <person name="Ramamoorthy G.K."/>
            <person name="Gryganskyi A."/>
            <person name="Culley D."/>
            <person name="Magnuson J.K."/>
            <person name="James T.Y."/>
            <person name="O'Malley M.A."/>
            <person name="Stajich J.E."/>
            <person name="Spatafora J.W."/>
            <person name="Visel A."/>
            <person name="Grigoriev I.V."/>
        </authorList>
    </citation>
    <scope>NUCLEOTIDE SEQUENCE [LARGE SCALE GENOMIC DNA]</scope>
    <source>
        <strain evidence="1 2">CBS 115471</strain>
    </source>
</reference>
<organism evidence="1 2">
    <name type="scientific">Clohesyomyces aquaticus</name>
    <dbReference type="NCBI Taxonomy" id="1231657"/>
    <lineage>
        <taxon>Eukaryota</taxon>
        <taxon>Fungi</taxon>
        <taxon>Dikarya</taxon>
        <taxon>Ascomycota</taxon>
        <taxon>Pezizomycotina</taxon>
        <taxon>Dothideomycetes</taxon>
        <taxon>Pleosporomycetidae</taxon>
        <taxon>Pleosporales</taxon>
        <taxon>Lindgomycetaceae</taxon>
        <taxon>Clohesyomyces</taxon>
    </lineage>
</organism>
<sequence length="351" mass="39422">MKDHFVIDPLVSKRQQLLLATQLCRMVLKVRRVSNFRLLVLCVSRVLFPVQSVSLLFPYLEFIWIFPRSARVACSPLNGNFVRFESGHTDTPFVPQTRFFITPAPALALVSGFPLASRHCPPFRPPSLPRRVSPCGNTGLGLLCPWLRGAGKGEVGWATQGWRKLHRFKRDVLFVTVNRAVGDERVRVVIQNSSAVASALHILRIVLVLTRDGLCLLRCVCTGKQCHHCWERRGRFLGSEKCGWLARKDMVVRQSGLHNYVGKRIGTRLCRVAKTVVLNSLVCGMGMGKSSRANEIHHLHAHPLAVASLCRPVAWEEITMIDDDDKGVSAWMCDYYACHESADVKFVRSSV</sequence>
<dbReference type="EMBL" id="MCFA01000195">
    <property type="protein sequence ID" value="ORX99621.1"/>
    <property type="molecule type" value="Genomic_DNA"/>
</dbReference>
<gene>
    <name evidence="1" type="ORF">BCR34DRAFT_124862</name>
</gene>
<dbReference type="AlphaFoldDB" id="A0A1Y1YNP0"/>
<evidence type="ECO:0000313" key="2">
    <source>
        <dbReference type="Proteomes" id="UP000193144"/>
    </source>
</evidence>
<keyword evidence="2" id="KW-1185">Reference proteome</keyword>
<protein>
    <submittedName>
        <fullName evidence="1">Uncharacterized protein</fullName>
    </submittedName>
</protein>